<evidence type="ECO:0000313" key="4">
    <source>
        <dbReference type="Proteomes" id="UP000036168"/>
    </source>
</evidence>
<evidence type="ECO:0000313" key="3">
    <source>
        <dbReference type="EMBL" id="MEC0484913.1"/>
    </source>
</evidence>
<comment type="caution">
    <text evidence="2">The sequence shown here is derived from an EMBL/GenBank/DDBJ whole genome shotgun (WGS) entry which is preliminary data.</text>
</comment>
<evidence type="ECO:0008006" key="6">
    <source>
        <dbReference type="Google" id="ProtNLM"/>
    </source>
</evidence>
<keyword evidence="1" id="KW-0812">Transmembrane</keyword>
<sequence>MDEDRLGVIEKVAYILSLVFVIVWIFTPESVQIVFKVASYIMLSVGFFMSGYLERKEKNPILLVIAWVVITIYIF</sequence>
<evidence type="ECO:0000313" key="2">
    <source>
        <dbReference type="EMBL" id="KRT95128.1"/>
    </source>
</evidence>
<dbReference type="Proteomes" id="UP001341297">
    <property type="component" value="Unassembled WGS sequence"/>
</dbReference>
<evidence type="ECO:0000313" key="5">
    <source>
        <dbReference type="Proteomes" id="UP001341297"/>
    </source>
</evidence>
<reference evidence="2 4" key="1">
    <citation type="journal article" date="2015" name="Int. J. Syst. Evol. Microbiol.">
        <title>Bacillus glycinifermentans sp. nov., isolated from fermented soybean paste.</title>
        <authorList>
            <person name="Kim S.J."/>
            <person name="Dunlap C.A."/>
            <person name="Kwon S.W."/>
            <person name="Rooney A.P."/>
        </authorList>
    </citation>
    <scope>NUCLEOTIDE SEQUENCE [LARGE SCALE GENOMIC DNA]</scope>
    <source>
        <strain evidence="2 4">GO-13</strain>
    </source>
</reference>
<dbReference type="Proteomes" id="UP000036168">
    <property type="component" value="Unassembled WGS sequence"/>
</dbReference>
<feature type="transmembrane region" description="Helical" evidence="1">
    <location>
        <begin position="12"/>
        <end position="27"/>
    </location>
</feature>
<organism evidence="2 4">
    <name type="scientific">Bacillus glycinifermentans</name>
    <dbReference type="NCBI Taxonomy" id="1664069"/>
    <lineage>
        <taxon>Bacteria</taxon>
        <taxon>Bacillati</taxon>
        <taxon>Bacillota</taxon>
        <taxon>Bacilli</taxon>
        <taxon>Bacillales</taxon>
        <taxon>Bacillaceae</taxon>
        <taxon>Bacillus</taxon>
    </lineage>
</organism>
<accession>A0A0T6BU08</accession>
<keyword evidence="1" id="KW-0472">Membrane</keyword>
<reference evidence="3 5" key="3">
    <citation type="submission" date="2023-03" db="EMBL/GenBank/DDBJ databases">
        <title>Agriculturally important microbes genome sequencing.</title>
        <authorList>
            <person name="Dunlap C."/>
        </authorList>
    </citation>
    <scope>NUCLEOTIDE SEQUENCE [LARGE SCALE GENOMIC DNA]</scope>
    <source>
        <strain evidence="3 5">CBP-3203</strain>
    </source>
</reference>
<keyword evidence="1" id="KW-1133">Transmembrane helix</keyword>
<gene>
    <name evidence="2" type="ORF">AB447_211460</name>
    <name evidence="3" type="ORF">P8828_08620</name>
</gene>
<dbReference type="OrthoDB" id="9897966at2"/>
<feature type="transmembrane region" description="Helical" evidence="1">
    <location>
        <begin position="33"/>
        <end position="52"/>
    </location>
</feature>
<proteinExistence type="predicted"/>
<dbReference type="AlphaFoldDB" id="A0A0T6BU08"/>
<name>A0A0T6BU08_9BACI</name>
<protein>
    <recommendedName>
        <fullName evidence="6">DUF3953 domain-containing protein</fullName>
    </recommendedName>
</protein>
<dbReference type="RefSeq" id="WP_048356168.1">
    <property type="nucleotide sequence ID" value="NZ_CP023481.1"/>
</dbReference>
<keyword evidence="5" id="KW-1185">Reference proteome</keyword>
<evidence type="ECO:0000256" key="1">
    <source>
        <dbReference type="SAM" id="Phobius"/>
    </source>
</evidence>
<feature type="transmembrane region" description="Helical" evidence="1">
    <location>
        <begin position="59"/>
        <end position="74"/>
    </location>
</feature>
<dbReference type="EMBL" id="JARRTL010000008">
    <property type="protein sequence ID" value="MEC0484913.1"/>
    <property type="molecule type" value="Genomic_DNA"/>
</dbReference>
<dbReference type="EMBL" id="LECW02000004">
    <property type="protein sequence ID" value="KRT95128.1"/>
    <property type="molecule type" value="Genomic_DNA"/>
</dbReference>
<reference evidence="2" key="2">
    <citation type="submission" date="2015-10" db="EMBL/GenBank/DDBJ databases">
        <authorList>
            <person name="Gilbert D.G."/>
        </authorList>
    </citation>
    <scope>NUCLEOTIDE SEQUENCE</scope>
    <source>
        <strain evidence="2">GO-13</strain>
    </source>
</reference>